<dbReference type="SUPFAM" id="SSF53335">
    <property type="entry name" value="S-adenosyl-L-methionine-dependent methyltransferases"/>
    <property type="match status" value="1"/>
</dbReference>
<protein>
    <submittedName>
        <fullName evidence="2">Methyltransferase family protein</fullName>
    </submittedName>
</protein>
<sequence>MGKMVEFITKLHKKTQRDYIGRMTDDKIHCMDVAKLYGADYWDGDRRYGYGGYRYDGRWKCVAEDLIAAYGLTNDSKILDVGCGKAFILYELKQLLPGCRIAGIDISDYGLANAKEDIRDCLIKHNAADPLPFGDKEFDLVFSVTTLHNLKIYDLKTALSEIERVGRHGYVMVEAYRNSAELFNLECWALTCESFFRPDEWIWLYKEFGYTGDYEFIYFE</sequence>
<dbReference type="GO" id="GO:0032259">
    <property type="term" value="P:methylation"/>
    <property type="evidence" value="ECO:0007669"/>
    <property type="project" value="UniProtKB-KW"/>
</dbReference>
<dbReference type="CDD" id="cd02440">
    <property type="entry name" value="AdoMet_MTases"/>
    <property type="match status" value="1"/>
</dbReference>
<dbReference type="InterPro" id="IPR013216">
    <property type="entry name" value="Methyltransf_11"/>
</dbReference>
<reference evidence="2 3" key="1">
    <citation type="submission" date="2019-03" db="EMBL/GenBank/DDBJ databases">
        <title>Genomic Encyclopedia of Type Strains, Phase IV (KMG-IV): sequencing the most valuable type-strain genomes for metagenomic binning, comparative biology and taxonomic classification.</title>
        <authorList>
            <person name="Goeker M."/>
        </authorList>
    </citation>
    <scope>NUCLEOTIDE SEQUENCE [LARGE SCALE GENOMIC DNA]</scope>
    <source>
        <strain evidence="2 3">DSM 24984</strain>
    </source>
</reference>
<organism evidence="2 3">
    <name type="scientific">Seleniivibrio woodruffii</name>
    <dbReference type="NCBI Taxonomy" id="1078050"/>
    <lineage>
        <taxon>Bacteria</taxon>
        <taxon>Pseudomonadati</taxon>
        <taxon>Deferribacterota</taxon>
        <taxon>Deferribacteres</taxon>
        <taxon>Deferribacterales</taxon>
        <taxon>Geovibrionaceae</taxon>
        <taxon>Seleniivibrio</taxon>
    </lineage>
</organism>
<dbReference type="Gene3D" id="3.40.50.150">
    <property type="entry name" value="Vaccinia Virus protein VP39"/>
    <property type="match status" value="1"/>
</dbReference>
<accession>A0A4R1KC99</accession>
<dbReference type="Pfam" id="PF08241">
    <property type="entry name" value="Methyltransf_11"/>
    <property type="match status" value="1"/>
</dbReference>
<dbReference type="GO" id="GO:0008757">
    <property type="term" value="F:S-adenosylmethionine-dependent methyltransferase activity"/>
    <property type="evidence" value="ECO:0007669"/>
    <property type="project" value="InterPro"/>
</dbReference>
<dbReference type="RefSeq" id="WP_132871127.1">
    <property type="nucleotide sequence ID" value="NZ_JAJUHT010000003.1"/>
</dbReference>
<dbReference type="OrthoDB" id="9769602at2"/>
<proteinExistence type="predicted"/>
<name>A0A4R1KC99_9BACT</name>
<dbReference type="AlphaFoldDB" id="A0A4R1KC99"/>
<evidence type="ECO:0000259" key="1">
    <source>
        <dbReference type="Pfam" id="PF08241"/>
    </source>
</evidence>
<dbReference type="PANTHER" id="PTHR43861">
    <property type="entry name" value="TRANS-ACONITATE 2-METHYLTRANSFERASE-RELATED"/>
    <property type="match status" value="1"/>
</dbReference>
<keyword evidence="3" id="KW-1185">Reference proteome</keyword>
<evidence type="ECO:0000313" key="3">
    <source>
        <dbReference type="Proteomes" id="UP000294614"/>
    </source>
</evidence>
<comment type="caution">
    <text evidence="2">The sequence shown here is derived from an EMBL/GenBank/DDBJ whole genome shotgun (WGS) entry which is preliminary data.</text>
</comment>
<dbReference type="InterPro" id="IPR029063">
    <property type="entry name" value="SAM-dependent_MTases_sf"/>
</dbReference>
<gene>
    <name evidence="2" type="ORF">C8D98_0162</name>
</gene>
<keyword evidence="2" id="KW-0489">Methyltransferase</keyword>
<dbReference type="EMBL" id="SMGG01000003">
    <property type="protein sequence ID" value="TCK61660.1"/>
    <property type="molecule type" value="Genomic_DNA"/>
</dbReference>
<feature type="domain" description="Methyltransferase type 11" evidence="1">
    <location>
        <begin position="79"/>
        <end position="169"/>
    </location>
</feature>
<dbReference type="Proteomes" id="UP000294614">
    <property type="component" value="Unassembled WGS sequence"/>
</dbReference>
<keyword evidence="2" id="KW-0808">Transferase</keyword>
<evidence type="ECO:0000313" key="2">
    <source>
        <dbReference type="EMBL" id="TCK61660.1"/>
    </source>
</evidence>